<dbReference type="EMBL" id="AUPZ01000010">
    <property type="protein sequence ID" value="EQB39150.1"/>
    <property type="molecule type" value="Genomic_DNA"/>
</dbReference>
<dbReference type="Proteomes" id="UP000015520">
    <property type="component" value="Unassembled WGS sequence"/>
</dbReference>
<gene>
    <name evidence="2" type="ORF">M947_08295</name>
</gene>
<dbReference type="Pfam" id="PF08241">
    <property type="entry name" value="Methyltransf_11"/>
    <property type="match status" value="1"/>
</dbReference>
<dbReference type="GO" id="GO:0008757">
    <property type="term" value="F:S-adenosylmethionine-dependent methyltransferase activity"/>
    <property type="evidence" value="ECO:0007669"/>
    <property type="project" value="InterPro"/>
</dbReference>
<dbReference type="SUPFAM" id="SSF53335">
    <property type="entry name" value="S-adenosyl-L-methionine-dependent methyltransferases"/>
    <property type="match status" value="1"/>
</dbReference>
<organism evidence="2 3">
    <name type="scientific">Sulfurimonas hongkongensis</name>
    <dbReference type="NCBI Taxonomy" id="1172190"/>
    <lineage>
        <taxon>Bacteria</taxon>
        <taxon>Pseudomonadati</taxon>
        <taxon>Campylobacterota</taxon>
        <taxon>Epsilonproteobacteria</taxon>
        <taxon>Campylobacterales</taxon>
        <taxon>Sulfurimonadaceae</taxon>
        <taxon>Sulfurimonas</taxon>
    </lineage>
</organism>
<evidence type="ECO:0000259" key="1">
    <source>
        <dbReference type="Pfam" id="PF08241"/>
    </source>
</evidence>
<dbReference type="OrthoDB" id="9791837at2"/>
<reference evidence="2 3" key="1">
    <citation type="submission" date="2013-07" db="EMBL/GenBank/DDBJ databases">
        <title>Sulfurimonas hongkongensis AST-10 Genome Sequencing.</title>
        <authorList>
            <person name="Cai L."/>
            <person name="Zhang T."/>
        </authorList>
    </citation>
    <scope>NUCLEOTIDE SEQUENCE [LARGE SCALE GENOMIC DNA]</scope>
    <source>
        <strain evidence="2 3">AST-10</strain>
    </source>
</reference>
<dbReference type="eggNOG" id="COG2226">
    <property type="taxonomic scope" value="Bacteria"/>
</dbReference>
<dbReference type="Gene3D" id="3.40.50.150">
    <property type="entry name" value="Vaccinia Virus protein VP39"/>
    <property type="match status" value="1"/>
</dbReference>
<feature type="domain" description="Methyltransferase type 11" evidence="1">
    <location>
        <begin position="54"/>
        <end position="112"/>
    </location>
</feature>
<accession>T0JDU5</accession>
<dbReference type="AlphaFoldDB" id="T0JDU5"/>
<dbReference type="InterPro" id="IPR029063">
    <property type="entry name" value="SAM-dependent_MTases_sf"/>
</dbReference>
<keyword evidence="3" id="KW-1185">Reference proteome</keyword>
<proteinExistence type="predicted"/>
<dbReference type="STRING" id="1172190.M947_08295"/>
<protein>
    <recommendedName>
        <fullName evidence="1">Methyltransferase type 11 domain-containing protein</fullName>
    </recommendedName>
</protein>
<sequence>MPRIDNERFYTSAIELHGVSAKGVNWNSSDSQNLRFKIILELLPSNLDGFSLADAGCGFGDFYLYAKKEGRLPKKYIAIDSIKEMVKITKERTQTKAILADICKDSLPSASYYICSGAMNTLELFETHLFIQNCYASSEIGFIFNILYGSKKSQTYNYLTLGDIKIMASEIGVREVKFKKNYMKNDITVGFFK</sequence>
<dbReference type="RefSeq" id="WP_021287914.1">
    <property type="nucleotide sequence ID" value="NZ_AUPZ01000010.1"/>
</dbReference>
<evidence type="ECO:0000313" key="2">
    <source>
        <dbReference type="EMBL" id="EQB39150.1"/>
    </source>
</evidence>
<name>T0JDU5_9BACT</name>
<evidence type="ECO:0000313" key="3">
    <source>
        <dbReference type="Proteomes" id="UP000015520"/>
    </source>
</evidence>
<comment type="caution">
    <text evidence="2">The sequence shown here is derived from an EMBL/GenBank/DDBJ whole genome shotgun (WGS) entry which is preliminary data.</text>
</comment>
<dbReference type="PATRIC" id="fig|1172190.3.peg.1601"/>
<dbReference type="InterPro" id="IPR013216">
    <property type="entry name" value="Methyltransf_11"/>
</dbReference>